<keyword evidence="2" id="KW-0489">Methyltransferase</keyword>
<dbReference type="PROSITE" id="PS00094">
    <property type="entry name" value="C5_MTASE_1"/>
    <property type="match status" value="1"/>
</dbReference>
<dbReference type="GO" id="GO:0003677">
    <property type="term" value="F:DNA binding"/>
    <property type="evidence" value="ECO:0007669"/>
    <property type="project" value="TreeGrafter"/>
</dbReference>
<dbReference type="PRINTS" id="PR00105">
    <property type="entry name" value="C5METTRFRASE"/>
</dbReference>
<evidence type="ECO:0000256" key="2">
    <source>
        <dbReference type="ARBA" id="ARBA00022603"/>
    </source>
</evidence>
<feature type="non-terminal residue" evidence="5">
    <location>
        <position position="1"/>
    </location>
</feature>
<protein>
    <recommendedName>
        <fullName evidence="1">DNA (cytosine-5-)-methyltransferase</fullName>
        <ecNumber evidence="1">2.1.1.37</ecNumber>
    </recommendedName>
</protein>
<evidence type="ECO:0000256" key="3">
    <source>
        <dbReference type="ARBA" id="ARBA00022679"/>
    </source>
</evidence>
<evidence type="ECO:0000256" key="1">
    <source>
        <dbReference type="ARBA" id="ARBA00011975"/>
    </source>
</evidence>
<gene>
    <name evidence="5" type="ORF">METZ01_LOCUS474767</name>
</gene>
<dbReference type="AlphaFoldDB" id="A0A383BQ38"/>
<dbReference type="EMBL" id="UINC01202219">
    <property type="protein sequence ID" value="SVE21913.1"/>
    <property type="molecule type" value="Genomic_DNA"/>
</dbReference>
<dbReference type="PROSITE" id="PS51679">
    <property type="entry name" value="SAM_MT_C5"/>
    <property type="match status" value="1"/>
</dbReference>
<dbReference type="NCBIfam" id="TIGR00675">
    <property type="entry name" value="dcm"/>
    <property type="match status" value="1"/>
</dbReference>
<proteinExistence type="predicted"/>
<sequence>YSGSGGLDIGLSNTGAIEIVGCVEWDSDACETLRRSVDKGITTVIEADIKELDVPDVLESIGRSSEEIDLIVGGPPCQAFSVFGKRRGLDDPRGNVILDFVRFVEEIHPKAFVMENVRGLLSMKHEGEKGGIYHLLIDAFNRLGYRVDVFVVNSVNYGAPQIRERVIFIGNRLQLVADFPEPTHSDKPMGDQQRFATLGDAIKGKKFRDQGIMDFSPRKKGYLEMIPEGGNWRSMPEEIQKESMG</sequence>
<organism evidence="5">
    <name type="scientific">marine metagenome</name>
    <dbReference type="NCBI Taxonomy" id="408172"/>
    <lineage>
        <taxon>unclassified sequences</taxon>
        <taxon>metagenomes</taxon>
        <taxon>ecological metagenomes</taxon>
    </lineage>
</organism>
<keyword evidence="4" id="KW-0949">S-adenosyl-L-methionine</keyword>
<dbReference type="GO" id="GO:0005634">
    <property type="term" value="C:nucleus"/>
    <property type="evidence" value="ECO:0007669"/>
    <property type="project" value="TreeGrafter"/>
</dbReference>
<dbReference type="Pfam" id="PF00145">
    <property type="entry name" value="DNA_methylase"/>
    <property type="match status" value="1"/>
</dbReference>
<dbReference type="InterPro" id="IPR001525">
    <property type="entry name" value="C5_MeTfrase"/>
</dbReference>
<feature type="non-terminal residue" evidence="5">
    <location>
        <position position="245"/>
    </location>
</feature>
<dbReference type="EC" id="2.1.1.37" evidence="1"/>
<evidence type="ECO:0000313" key="5">
    <source>
        <dbReference type="EMBL" id="SVE21913.1"/>
    </source>
</evidence>
<dbReference type="GO" id="GO:0032259">
    <property type="term" value="P:methylation"/>
    <property type="evidence" value="ECO:0007669"/>
    <property type="project" value="UniProtKB-KW"/>
</dbReference>
<dbReference type="PANTHER" id="PTHR10629:SF52">
    <property type="entry name" value="DNA (CYTOSINE-5)-METHYLTRANSFERASE 1"/>
    <property type="match status" value="1"/>
</dbReference>
<dbReference type="SUPFAM" id="SSF53335">
    <property type="entry name" value="S-adenosyl-L-methionine-dependent methyltransferases"/>
    <property type="match status" value="1"/>
</dbReference>
<dbReference type="InterPro" id="IPR050390">
    <property type="entry name" value="C5-Methyltransferase"/>
</dbReference>
<dbReference type="GO" id="GO:0003886">
    <property type="term" value="F:DNA (cytosine-5-)-methyltransferase activity"/>
    <property type="evidence" value="ECO:0007669"/>
    <property type="project" value="UniProtKB-EC"/>
</dbReference>
<dbReference type="GO" id="GO:0044027">
    <property type="term" value="P:negative regulation of gene expression via chromosomal CpG island methylation"/>
    <property type="evidence" value="ECO:0007669"/>
    <property type="project" value="TreeGrafter"/>
</dbReference>
<name>A0A383BQ38_9ZZZZ</name>
<dbReference type="Gene3D" id="3.40.50.150">
    <property type="entry name" value="Vaccinia Virus protein VP39"/>
    <property type="match status" value="1"/>
</dbReference>
<evidence type="ECO:0000256" key="4">
    <source>
        <dbReference type="ARBA" id="ARBA00022691"/>
    </source>
</evidence>
<reference evidence="5" key="1">
    <citation type="submission" date="2018-05" db="EMBL/GenBank/DDBJ databases">
        <authorList>
            <person name="Lanie J.A."/>
            <person name="Ng W.-L."/>
            <person name="Kazmierczak K.M."/>
            <person name="Andrzejewski T.M."/>
            <person name="Davidsen T.M."/>
            <person name="Wayne K.J."/>
            <person name="Tettelin H."/>
            <person name="Glass J.I."/>
            <person name="Rusch D."/>
            <person name="Podicherti R."/>
            <person name="Tsui H.-C.T."/>
            <person name="Winkler M.E."/>
        </authorList>
    </citation>
    <scope>NUCLEOTIDE SEQUENCE</scope>
</reference>
<keyword evidence="3" id="KW-0808">Transferase</keyword>
<dbReference type="InterPro" id="IPR018117">
    <property type="entry name" value="C5_DNA_meth_AS"/>
</dbReference>
<dbReference type="InterPro" id="IPR029063">
    <property type="entry name" value="SAM-dependent_MTases_sf"/>
</dbReference>
<dbReference type="PANTHER" id="PTHR10629">
    <property type="entry name" value="CYTOSINE-SPECIFIC METHYLTRANSFERASE"/>
    <property type="match status" value="1"/>
</dbReference>
<accession>A0A383BQ38</accession>